<dbReference type="EMBL" id="FQWS01000002">
    <property type="protein sequence ID" value="SHH46023.1"/>
    <property type="molecule type" value="Genomic_DNA"/>
</dbReference>
<feature type="transmembrane region" description="Helical" evidence="1">
    <location>
        <begin position="159"/>
        <end position="176"/>
    </location>
</feature>
<feature type="transmembrane region" description="Helical" evidence="1">
    <location>
        <begin position="32"/>
        <end position="49"/>
    </location>
</feature>
<keyword evidence="3" id="KW-0378">Hydrolase</keyword>
<feature type="transmembrane region" description="Helical" evidence="1">
    <location>
        <begin position="7"/>
        <end position="26"/>
    </location>
</feature>
<gene>
    <name evidence="3" type="ORF">SAMN05444148_2067</name>
</gene>
<dbReference type="STRING" id="1089305.SAMN05444148_2067"/>
<organism evidence="3 4">
    <name type="scientific">Winogradskyella jejuensis</name>
    <dbReference type="NCBI Taxonomy" id="1089305"/>
    <lineage>
        <taxon>Bacteria</taxon>
        <taxon>Pseudomonadati</taxon>
        <taxon>Bacteroidota</taxon>
        <taxon>Flavobacteriia</taxon>
        <taxon>Flavobacteriales</taxon>
        <taxon>Flavobacteriaceae</taxon>
        <taxon>Winogradskyella</taxon>
    </lineage>
</organism>
<protein>
    <submittedName>
        <fullName evidence="3">CAAX protease self-immunity</fullName>
    </submittedName>
</protein>
<dbReference type="OrthoDB" id="9805801at2"/>
<feature type="transmembrane region" description="Helical" evidence="1">
    <location>
        <begin position="134"/>
        <end position="153"/>
    </location>
</feature>
<keyword evidence="3" id="KW-0645">Protease</keyword>
<feature type="transmembrane region" description="Helical" evidence="1">
    <location>
        <begin position="188"/>
        <end position="206"/>
    </location>
</feature>
<dbReference type="Proteomes" id="UP000184522">
    <property type="component" value="Unassembled WGS sequence"/>
</dbReference>
<evidence type="ECO:0000259" key="2">
    <source>
        <dbReference type="Pfam" id="PF02517"/>
    </source>
</evidence>
<feature type="transmembrane region" description="Helical" evidence="1">
    <location>
        <begin position="70"/>
        <end position="86"/>
    </location>
</feature>
<keyword evidence="4" id="KW-1185">Reference proteome</keyword>
<dbReference type="GO" id="GO:0006508">
    <property type="term" value="P:proteolysis"/>
    <property type="evidence" value="ECO:0007669"/>
    <property type="project" value="UniProtKB-KW"/>
</dbReference>
<feature type="transmembrane region" description="Helical" evidence="1">
    <location>
        <begin position="92"/>
        <end position="113"/>
    </location>
</feature>
<evidence type="ECO:0000313" key="3">
    <source>
        <dbReference type="EMBL" id="SHH46023.1"/>
    </source>
</evidence>
<dbReference type="RefSeq" id="WP_073086134.1">
    <property type="nucleotide sequence ID" value="NZ_FQWS01000002.1"/>
</dbReference>
<reference evidence="4" key="1">
    <citation type="submission" date="2016-11" db="EMBL/GenBank/DDBJ databases">
        <authorList>
            <person name="Varghese N."/>
            <person name="Submissions S."/>
        </authorList>
    </citation>
    <scope>NUCLEOTIDE SEQUENCE [LARGE SCALE GENOMIC DNA]</scope>
    <source>
        <strain evidence="4">DSM 25330</strain>
    </source>
</reference>
<dbReference type="GO" id="GO:0004175">
    <property type="term" value="F:endopeptidase activity"/>
    <property type="evidence" value="ECO:0007669"/>
    <property type="project" value="UniProtKB-ARBA"/>
</dbReference>
<dbReference type="AlphaFoldDB" id="A0A1M5T6M8"/>
<evidence type="ECO:0000256" key="1">
    <source>
        <dbReference type="SAM" id="Phobius"/>
    </source>
</evidence>
<dbReference type="Pfam" id="PF02517">
    <property type="entry name" value="Rce1-like"/>
    <property type="match status" value="1"/>
</dbReference>
<proteinExistence type="predicted"/>
<keyword evidence="1" id="KW-0812">Transmembrane</keyword>
<feature type="domain" description="CAAX prenyl protease 2/Lysostaphin resistance protein A-like" evidence="2">
    <location>
        <begin position="102"/>
        <end position="191"/>
    </location>
</feature>
<keyword evidence="1" id="KW-1133">Transmembrane helix</keyword>
<dbReference type="InterPro" id="IPR003675">
    <property type="entry name" value="Rce1/LyrA-like_dom"/>
</dbReference>
<accession>A0A1M5T6M8</accession>
<dbReference type="GO" id="GO:0080120">
    <property type="term" value="P:CAAX-box protein maturation"/>
    <property type="evidence" value="ECO:0007669"/>
    <property type="project" value="UniProtKB-ARBA"/>
</dbReference>
<keyword evidence="1" id="KW-0472">Membrane</keyword>
<sequence length="208" mass="24177">MHTAKYRLTELFIVFVLVPVSFALSYSPVIKLIIGALGFAYILFVLLRIERIKFEVTKGLKWKQFWKLTLIKLVGVAILTALYMWLVDPKNLFVVLLNKPLLWVFILFVYSFFSVYPQELIYRTFFFKRYKNLFKSKTLFLIINAALFSLAHIFFQNTLVMFLTFIGGLLFALTFNKTKSTVLVSIEHAVYGCWLFTVGMGNMLGFPS</sequence>
<name>A0A1M5T6M8_9FLAO</name>
<evidence type="ECO:0000313" key="4">
    <source>
        <dbReference type="Proteomes" id="UP000184522"/>
    </source>
</evidence>